<dbReference type="PANTHER" id="PTHR11136">
    <property type="entry name" value="FOLYLPOLYGLUTAMATE SYNTHASE-RELATED"/>
    <property type="match status" value="1"/>
</dbReference>
<dbReference type="PANTHER" id="PTHR11136:SF0">
    <property type="entry name" value="DIHYDROFOLATE SYNTHETASE-RELATED"/>
    <property type="match status" value="1"/>
</dbReference>
<dbReference type="GO" id="GO:0005737">
    <property type="term" value="C:cytoplasm"/>
    <property type="evidence" value="ECO:0007669"/>
    <property type="project" value="TreeGrafter"/>
</dbReference>
<evidence type="ECO:0000256" key="3">
    <source>
        <dbReference type="ARBA" id="ARBA00022598"/>
    </source>
</evidence>
<proteinExistence type="inferred from homology"/>
<keyword evidence="6 10" id="KW-0067">ATP-binding</keyword>
<dbReference type="Gene3D" id="3.90.190.20">
    <property type="entry name" value="Mur ligase, C-terminal domain"/>
    <property type="match status" value="1"/>
</dbReference>
<keyword evidence="7" id="KW-0460">Magnesium</keyword>
<gene>
    <name evidence="13" type="ORF">COU31_01620</name>
</gene>
<evidence type="ECO:0000256" key="6">
    <source>
        <dbReference type="ARBA" id="ARBA00022840"/>
    </source>
</evidence>
<feature type="domain" description="Mur ligase C-terminal" evidence="11">
    <location>
        <begin position="303"/>
        <end position="431"/>
    </location>
</feature>
<dbReference type="AlphaFoldDB" id="A0A2M6W4A2"/>
<dbReference type="GO" id="GO:0004326">
    <property type="term" value="F:tetrahydrofolylpolyglutamate synthase activity"/>
    <property type="evidence" value="ECO:0007669"/>
    <property type="project" value="UniProtKB-EC"/>
</dbReference>
<name>A0A2M6W4A2_9BACT</name>
<dbReference type="InterPro" id="IPR036565">
    <property type="entry name" value="Mur-like_cat_sf"/>
</dbReference>
<dbReference type="InterPro" id="IPR013221">
    <property type="entry name" value="Mur_ligase_cen"/>
</dbReference>
<dbReference type="GO" id="GO:0008841">
    <property type="term" value="F:dihydrofolate synthase activity"/>
    <property type="evidence" value="ECO:0007669"/>
    <property type="project" value="TreeGrafter"/>
</dbReference>
<organism evidence="13 14">
    <name type="scientific">Candidatus Magasanikbacteria bacterium CG10_big_fil_rev_8_21_14_0_10_40_10</name>
    <dbReference type="NCBI Taxonomy" id="1974648"/>
    <lineage>
        <taxon>Bacteria</taxon>
        <taxon>Candidatus Magasanikiibacteriota</taxon>
    </lineage>
</organism>
<dbReference type="SUPFAM" id="SSF53244">
    <property type="entry name" value="MurD-like peptide ligases, peptide-binding domain"/>
    <property type="match status" value="1"/>
</dbReference>
<evidence type="ECO:0000256" key="8">
    <source>
        <dbReference type="ARBA" id="ARBA00030592"/>
    </source>
</evidence>
<evidence type="ECO:0000259" key="11">
    <source>
        <dbReference type="Pfam" id="PF02875"/>
    </source>
</evidence>
<dbReference type="Pfam" id="PF02875">
    <property type="entry name" value="Mur_ligase_C"/>
    <property type="match status" value="1"/>
</dbReference>
<evidence type="ECO:0000256" key="2">
    <source>
        <dbReference type="ARBA" id="ARBA00013025"/>
    </source>
</evidence>
<dbReference type="EMBL" id="PFBX01000014">
    <property type="protein sequence ID" value="PIT87634.1"/>
    <property type="molecule type" value="Genomic_DNA"/>
</dbReference>
<evidence type="ECO:0000259" key="12">
    <source>
        <dbReference type="Pfam" id="PF08245"/>
    </source>
</evidence>
<accession>A0A2M6W4A2</accession>
<dbReference type="Pfam" id="PF08245">
    <property type="entry name" value="Mur_ligase_M"/>
    <property type="match status" value="1"/>
</dbReference>
<comment type="caution">
    <text evidence="13">The sequence shown here is derived from an EMBL/GenBank/DDBJ whole genome shotgun (WGS) entry which is preliminary data.</text>
</comment>
<reference evidence="14" key="1">
    <citation type="submission" date="2017-09" db="EMBL/GenBank/DDBJ databases">
        <title>Depth-based differentiation of microbial function through sediment-hosted aquifers and enrichment of novel symbionts in the deep terrestrial subsurface.</title>
        <authorList>
            <person name="Probst A.J."/>
            <person name="Ladd B."/>
            <person name="Jarett J.K."/>
            <person name="Geller-Mcgrath D.E."/>
            <person name="Sieber C.M.K."/>
            <person name="Emerson J.B."/>
            <person name="Anantharaman K."/>
            <person name="Thomas B.C."/>
            <person name="Malmstrom R."/>
            <person name="Stieglmeier M."/>
            <person name="Klingl A."/>
            <person name="Woyke T."/>
            <person name="Ryan C.M."/>
            <person name="Banfield J.F."/>
        </authorList>
    </citation>
    <scope>NUCLEOTIDE SEQUENCE [LARGE SCALE GENOMIC DNA]</scope>
</reference>
<dbReference type="GO" id="GO:0005524">
    <property type="term" value="F:ATP binding"/>
    <property type="evidence" value="ECO:0007669"/>
    <property type="project" value="UniProtKB-KW"/>
</dbReference>
<sequence>MNFTQAYNYLLSLGNIVRQEYLTDSSHCELYLKRLRFFLNLLGHPEKQIPRYIHVAGTSGKGSVCLMLSSILKQTGQKVGVITSPHPSTITERWEINGRPISQKKFIALIEFIKPKLDEYSRTSPYDLPSFFEITTALGLLYFAQEKIDWAIVEVGLGGRFDSTNVIPNRDICLITNIGLDHQNIIGPTKKDIAYEKAGIIKRDCAVLTMEKNPAILKIFQKECAQQKSQKLRVIKYDEKEFKIMNHEINKICFKYKNQSYFLPVSGAHQIKNAILAIEASNQLKIARQTIRQGLKKIKLPLRLQTVSRRPLIILDGAHNPDKMKTTIQAIKEIKYLKNQPIHLIVGFSADKNWLKMAKQLAGLNLASIACTRFTNNIFRKTANPPAITRQFKKLSPKTKIEMFLDPAQALKWSKRQNKKNHGLILTTGSFFLSGEIKLLLS</sequence>
<comment type="similarity">
    <text evidence="1 10">Belongs to the folylpolyglutamate synthase family.</text>
</comment>
<evidence type="ECO:0000256" key="10">
    <source>
        <dbReference type="PIRNR" id="PIRNR001563"/>
    </source>
</evidence>
<evidence type="ECO:0000256" key="7">
    <source>
        <dbReference type="ARBA" id="ARBA00022842"/>
    </source>
</evidence>
<evidence type="ECO:0000256" key="5">
    <source>
        <dbReference type="ARBA" id="ARBA00022741"/>
    </source>
</evidence>
<evidence type="ECO:0000256" key="4">
    <source>
        <dbReference type="ARBA" id="ARBA00022723"/>
    </source>
</evidence>
<dbReference type="PIRSF" id="PIRSF001563">
    <property type="entry name" value="Folylpolyglu_synth"/>
    <property type="match status" value="1"/>
</dbReference>
<dbReference type="Proteomes" id="UP000231183">
    <property type="component" value="Unassembled WGS sequence"/>
</dbReference>
<keyword evidence="5 10" id="KW-0547">Nucleotide-binding</keyword>
<dbReference type="InterPro" id="IPR001645">
    <property type="entry name" value="Folylpolyglutamate_synth"/>
</dbReference>
<dbReference type="PROSITE" id="PS01012">
    <property type="entry name" value="FOLYLPOLYGLU_SYNT_2"/>
    <property type="match status" value="1"/>
</dbReference>
<dbReference type="InterPro" id="IPR036615">
    <property type="entry name" value="Mur_ligase_C_dom_sf"/>
</dbReference>
<dbReference type="EC" id="6.3.2.17" evidence="2"/>
<evidence type="ECO:0000313" key="14">
    <source>
        <dbReference type="Proteomes" id="UP000231183"/>
    </source>
</evidence>
<dbReference type="InterPro" id="IPR018109">
    <property type="entry name" value="Folylpolyglutamate_synth_CS"/>
</dbReference>
<dbReference type="SUPFAM" id="SSF53623">
    <property type="entry name" value="MurD-like peptide ligases, catalytic domain"/>
    <property type="match status" value="1"/>
</dbReference>
<comment type="catalytic activity">
    <reaction evidence="9">
        <text>(6S)-5,6,7,8-tetrahydrofolyl-(gamma-L-Glu)(n) + L-glutamate + ATP = (6S)-5,6,7,8-tetrahydrofolyl-(gamma-L-Glu)(n+1) + ADP + phosphate + H(+)</text>
        <dbReference type="Rhea" id="RHEA:10580"/>
        <dbReference type="Rhea" id="RHEA-COMP:14738"/>
        <dbReference type="Rhea" id="RHEA-COMP:14740"/>
        <dbReference type="ChEBI" id="CHEBI:15378"/>
        <dbReference type="ChEBI" id="CHEBI:29985"/>
        <dbReference type="ChEBI" id="CHEBI:30616"/>
        <dbReference type="ChEBI" id="CHEBI:43474"/>
        <dbReference type="ChEBI" id="CHEBI:141005"/>
        <dbReference type="ChEBI" id="CHEBI:456216"/>
        <dbReference type="EC" id="6.3.2.17"/>
    </reaction>
</comment>
<keyword evidence="4" id="KW-0479">Metal-binding</keyword>
<dbReference type="GO" id="GO:0046872">
    <property type="term" value="F:metal ion binding"/>
    <property type="evidence" value="ECO:0007669"/>
    <property type="project" value="UniProtKB-KW"/>
</dbReference>
<dbReference type="Gene3D" id="3.40.1190.10">
    <property type="entry name" value="Mur-like, catalytic domain"/>
    <property type="match status" value="1"/>
</dbReference>
<dbReference type="InterPro" id="IPR004101">
    <property type="entry name" value="Mur_ligase_C"/>
</dbReference>
<evidence type="ECO:0000256" key="1">
    <source>
        <dbReference type="ARBA" id="ARBA00008276"/>
    </source>
</evidence>
<evidence type="ECO:0000256" key="9">
    <source>
        <dbReference type="ARBA" id="ARBA00047493"/>
    </source>
</evidence>
<feature type="domain" description="Mur ligase central" evidence="12">
    <location>
        <begin position="55"/>
        <end position="279"/>
    </location>
</feature>
<keyword evidence="3 10" id="KW-0436">Ligase</keyword>
<evidence type="ECO:0000313" key="13">
    <source>
        <dbReference type="EMBL" id="PIT87634.1"/>
    </source>
</evidence>
<protein>
    <recommendedName>
        <fullName evidence="2">tetrahydrofolate synthase</fullName>
        <ecNumber evidence="2">6.3.2.17</ecNumber>
    </recommendedName>
    <alternativeName>
        <fullName evidence="8">Tetrahydrofolylpolyglutamate synthase</fullName>
    </alternativeName>
</protein>
<dbReference type="NCBIfam" id="TIGR01499">
    <property type="entry name" value="folC"/>
    <property type="match status" value="1"/>
</dbReference>